<feature type="transmembrane region" description="Helical" evidence="7">
    <location>
        <begin position="81"/>
        <end position="101"/>
    </location>
</feature>
<dbReference type="GO" id="GO:0005886">
    <property type="term" value="C:plasma membrane"/>
    <property type="evidence" value="ECO:0007669"/>
    <property type="project" value="UniProtKB-SubCell"/>
</dbReference>
<dbReference type="PANTHER" id="PTHR16024:SF4">
    <property type="entry name" value="XK-RELATED PROTEIN"/>
    <property type="match status" value="1"/>
</dbReference>
<feature type="transmembrane region" description="Helical" evidence="7">
    <location>
        <begin position="311"/>
        <end position="331"/>
    </location>
</feature>
<evidence type="ECO:0000256" key="2">
    <source>
        <dbReference type="ARBA" id="ARBA00008789"/>
    </source>
</evidence>
<feature type="region of interest" description="Disordered" evidence="8">
    <location>
        <begin position="417"/>
        <end position="442"/>
    </location>
</feature>
<evidence type="ECO:0000313" key="10">
    <source>
        <dbReference type="Proteomes" id="UP000678393"/>
    </source>
</evidence>
<organism evidence="9 10">
    <name type="scientific">Candidula unifasciata</name>
    <dbReference type="NCBI Taxonomy" id="100452"/>
    <lineage>
        <taxon>Eukaryota</taxon>
        <taxon>Metazoa</taxon>
        <taxon>Spiralia</taxon>
        <taxon>Lophotrochozoa</taxon>
        <taxon>Mollusca</taxon>
        <taxon>Gastropoda</taxon>
        <taxon>Heterobranchia</taxon>
        <taxon>Euthyneura</taxon>
        <taxon>Panpulmonata</taxon>
        <taxon>Eupulmonata</taxon>
        <taxon>Stylommatophora</taxon>
        <taxon>Helicina</taxon>
        <taxon>Helicoidea</taxon>
        <taxon>Geomitridae</taxon>
        <taxon>Candidula</taxon>
    </lineage>
</organism>
<feature type="transmembrane region" description="Helical" evidence="7">
    <location>
        <begin position="122"/>
        <end position="141"/>
    </location>
</feature>
<evidence type="ECO:0000313" key="9">
    <source>
        <dbReference type="EMBL" id="CAG5117851.1"/>
    </source>
</evidence>
<gene>
    <name evidence="9" type="ORF">CUNI_LOCUS3409</name>
</gene>
<feature type="transmembrane region" description="Helical" evidence="7">
    <location>
        <begin position="218"/>
        <end position="241"/>
    </location>
</feature>
<dbReference type="InterPro" id="IPR018629">
    <property type="entry name" value="XK-rel"/>
</dbReference>
<evidence type="ECO:0000256" key="5">
    <source>
        <dbReference type="ARBA" id="ARBA00022989"/>
    </source>
</evidence>
<evidence type="ECO:0000256" key="3">
    <source>
        <dbReference type="ARBA" id="ARBA00022475"/>
    </source>
</evidence>
<feature type="transmembrane region" description="Helical" evidence="7">
    <location>
        <begin position="45"/>
        <end position="69"/>
    </location>
</feature>
<evidence type="ECO:0000256" key="6">
    <source>
        <dbReference type="ARBA" id="ARBA00023136"/>
    </source>
</evidence>
<dbReference type="PANTHER" id="PTHR16024">
    <property type="entry name" value="XK-RELATED PROTEIN"/>
    <property type="match status" value="1"/>
</dbReference>
<keyword evidence="6 7" id="KW-0472">Membrane</keyword>
<evidence type="ECO:0000256" key="1">
    <source>
        <dbReference type="ARBA" id="ARBA00004651"/>
    </source>
</evidence>
<reference evidence="9" key="1">
    <citation type="submission" date="2021-04" db="EMBL/GenBank/DDBJ databases">
        <authorList>
            <consortium name="Molecular Ecology Group"/>
        </authorList>
    </citation>
    <scope>NUCLEOTIDE SEQUENCE</scope>
</reference>
<dbReference type="AlphaFoldDB" id="A0A8S3YRC7"/>
<comment type="similarity">
    <text evidence="2 7">Belongs to the XK family.</text>
</comment>
<keyword evidence="5 7" id="KW-1133">Transmembrane helix</keyword>
<dbReference type="InterPro" id="IPR050895">
    <property type="entry name" value="XK-related_scramblase"/>
</dbReference>
<name>A0A8S3YRC7_9EUPU</name>
<feature type="transmembrane region" description="Helical" evidence="7">
    <location>
        <begin position="281"/>
        <end position="299"/>
    </location>
</feature>
<dbReference type="EMBL" id="CAJHNH020000461">
    <property type="protein sequence ID" value="CAG5117851.1"/>
    <property type="molecule type" value="Genomic_DNA"/>
</dbReference>
<comment type="caution">
    <text evidence="9">The sequence shown here is derived from an EMBL/GenBank/DDBJ whole genome shotgun (WGS) entry which is preliminary data.</text>
</comment>
<feature type="transmembrane region" description="Helical" evidence="7">
    <location>
        <begin position="147"/>
        <end position="168"/>
    </location>
</feature>
<evidence type="ECO:0000256" key="8">
    <source>
        <dbReference type="SAM" id="MobiDB-lite"/>
    </source>
</evidence>
<keyword evidence="3" id="KW-1003">Cell membrane</keyword>
<feature type="compositionally biased region" description="Polar residues" evidence="8">
    <location>
        <begin position="417"/>
        <end position="434"/>
    </location>
</feature>
<feature type="compositionally biased region" description="Polar residues" evidence="8">
    <location>
        <begin position="527"/>
        <end position="552"/>
    </location>
</feature>
<keyword evidence="4 7" id="KW-0812">Transmembrane</keyword>
<comment type="subcellular location">
    <subcellularLocation>
        <location evidence="1">Cell membrane</location>
        <topology evidence="1">Multi-pass membrane protein</topology>
    </subcellularLocation>
    <subcellularLocation>
        <location evidence="7">Membrane</location>
        <topology evidence="7">Multi-pass membrane protein</topology>
    </subcellularLocation>
</comment>
<feature type="region of interest" description="Disordered" evidence="8">
    <location>
        <begin position="501"/>
        <end position="554"/>
    </location>
</feature>
<feature type="region of interest" description="Disordered" evidence="8">
    <location>
        <begin position="801"/>
        <end position="824"/>
    </location>
</feature>
<sequence>MSPSKLSTRFVIFVIVSLMTHLLELAASGVFCHTLMQQADLRMPWFSVAAGLLILPVVAIQLASAVFLLKRKGETFTSCEIATTAILHVLQLGFISRHFIILRETSLSSKRKEITEMMLLRVCFAFTSGSTLLFVQVYLLLQGPLEGTWIWTVYFSGVTNLISVAWAVSTSQKSLPDHEFSALLITWPGSLFKIFWRAGELLARILSAALFASLYMRFLFLVLGLHWLSMLVCLYIPLITSIQWPACGSFKKTLIRLMISFTHIFTFINTSVENSVFRFTFYYVIFFLENATLITVWFVQSSAEYFSRNSIFAYVAVVSFIVSVTSMIIYYKYVHIPVSKASPVRTCDNSFCMACNPTDGSNCQSGPGQQGVTKSNTSLTEAPISLCSYQLQQKHYFVQDGANECNGCANTKGRSCRHNGSSLSQSNTENTSSSLEDDKNHSNKHEYTALELKFGSAGVHTEQVSCQLSQKQPVWLPSGDSNFTNQLLTYTLDNFDAAETADSERSSDVTECVGYTSSRLPPPQTAAYEQNSVAGTSKTSQQVNQQKPSQKLTPKIGQADVYDSENMCSCACSCSYEVPEIAPPEHGVSSVPESPNTRTTETVVLPCLQADIHCHHRHHHHHRASYKNTSSVILNENLPSLDTENKNTNPSKDVHQAQECISCIQPPMVSGPGCYKNKKRKHSQKRKLHISTVVDTFTTLSTSTEQHSMGSNPAQNYICLPSKNIDLSPAQNDQLAIELLKSSFHSENQNHAVENTPDIASVPTSDPRFSVRVMTSPVPENSTCVSLVSSNTSHKIMNTSRDNVREYSEPGQRKHQQTETENRKTLNAGSCLLAGVVSRPENESCLVVSNRVRDEVSLDTTNRKDLPNDREDNVYENLWPSEGKNKLKPSKGWDIYRTADVGAPRKLEKREIYSESEDSALPMEFLSSSAEVFTGSNSDSDISLEIVI</sequence>
<accession>A0A8S3YRC7</accession>
<dbReference type="Proteomes" id="UP000678393">
    <property type="component" value="Unassembled WGS sequence"/>
</dbReference>
<dbReference type="Pfam" id="PF09815">
    <property type="entry name" value="XK-related"/>
    <property type="match status" value="1"/>
</dbReference>
<feature type="compositionally biased region" description="Basic and acidic residues" evidence="8">
    <location>
        <begin position="802"/>
        <end position="824"/>
    </location>
</feature>
<evidence type="ECO:0000256" key="7">
    <source>
        <dbReference type="RuleBase" id="RU910716"/>
    </source>
</evidence>
<keyword evidence="10" id="KW-1185">Reference proteome</keyword>
<proteinExistence type="inferred from homology"/>
<evidence type="ECO:0000256" key="4">
    <source>
        <dbReference type="ARBA" id="ARBA00022692"/>
    </source>
</evidence>
<feature type="transmembrane region" description="Helical" evidence="7">
    <location>
        <begin position="12"/>
        <end position="33"/>
    </location>
</feature>
<protein>
    <recommendedName>
        <fullName evidence="7">XK-related protein</fullName>
    </recommendedName>
</protein>
<dbReference type="OrthoDB" id="6356248at2759"/>